<name>A0ABR8QLR0_9BACI</name>
<gene>
    <name evidence="2" type="ORF">H9655_05330</name>
</gene>
<protein>
    <submittedName>
        <fullName evidence="2">DUF2812 domain-containing protein</fullName>
    </submittedName>
</protein>
<dbReference type="EMBL" id="JACSQT010000002">
    <property type="protein sequence ID" value="MBD7936439.1"/>
    <property type="molecule type" value="Genomic_DNA"/>
</dbReference>
<comment type="caution">
    <text evidence="2">The sequence shown here is derived from an EMBL/GenBank/DDBJ whole genome shotgun (WGS) entry which is preliminary data.</text>
</comment>
<evidence type="ECO:0000256" key="1">
    <source>
        <dbReference type="SAM" id="Phobius"/>
    </source>
</evidence>
<sequence>MRKFKLFIDFDKEEQWLEEMASKGYQLDSTNFGYKFRLAEPKAKKIKIDFRKFRHSTDFWDYITLFEDSGWRHLAGSKYSGIQYFEKVDDRAIDDIFSDNDSKAKRYKRYAHSSLILAISNFPLLICLYFTGIIDPVYLIRPRELYLTPGLWDKSGTSFWFSFIFETPFALFRGAAWTFIPLSILSYLFFSYKANKRYIQSMIKK</sequence>
<dbReference type="RefSeq" id="WP_191811682.1">
    <property type="nucleotide sequence ID" value="NZ_JACSQT010000002.1"/>
</dbReference>
<keyword evidence="1" id="KW-1133">Transmembrane helix</keyword>
<feature type="transmembrane region" description="Helical" evidence="1">
    <location>
        <begin position="159"/>
        <end position="190"/>
    </location>
</feature>
<organism evidence="2 3">
    <name type="scientific">Cytobacillus stercorigallinarum</name>
    <dbReference type="NCBI Taxonomy" id="2762240"/>
    <lineage>
        <taxon>Bacteria</taxon>
        <taxon>Bacillati</taxon>
        <taxon>Bacillota</taxon>
        <taxon>Bacilli</taxon>
        <taxon>Bacillales</taxon>
        <taxon>Bacillaceae</taxon>
        <taxon>Cytobacillus</taxon>
    </lineage>
</organism>
<accession>A0ABR8QLR0</accession>
<evidence type="ECO:0000313" key="3">
    <source>
        <dbReference type="Proteomes" id="UP000657931"/>
    </source>
</evidence>
<evidence type="ECO:0000313" key="2">
    <source>
        <dbReference type="EMBL" id="MBD7936439.1"/>
    </source>
</evidence>
<keyword evidence="1" id="KW-0812">Transmembrane</keyword>
<dbReference type="Proteomes" id="UP000657931">
    <property type="component" value="Unassembled WGS sequence"/>
</dbReference>
<dbReference type="InterPro" id="IPR021359">
    <property type="entry name" value="DUF2812"/>
</dbReference>
<reference evidence="2 3" key="1">
    <citation type="submission" date="2020-08" db="EMBL/GenBank/DDBJ databases">
        <title>A Genomic Blueprint of the Chicken Gut Microbiome.</title>
        <authorList>
            <person name="Gilroy R."/>
            <person name="Ravi A."/>
            <person name="Getino M."/>
            <person name="Pursley I."/>
            <person name="Horton D.L."/>
            <person name="Alikhan N.-F."/>
            <person name="Baker D."/>
            <person name="Gharbi K."/>
            <person name="Hall N."/>
            <person name="Watson M."/>
            <person name="Adriaenssens E.M."/>
            <person name="Foster-Nyarko E."/>
            <person name="Jarju S."/>
            <person name="Secka A."/>
            <person name="Antonio M."/>
            <person name="Oren A."/>
            <person name="Chaudhuri R."/>
            <person name="La Ragione R.M."/>
            <person name="Hildebrand F."/>
            <person name="Pallen M.J."/>
        </authorList>
    </citation>
    <scope>NUCLEOTIDE SEQUENCE [LARGE SCALE GENOMIC DNA]</scope>
    <source>
        <strain evidence="2 3">Sa5YUA1</strain>
    </source>
</reference>
<feature type="transmembrane region" description="Helical" evidence="1">
    <location>
        <begin position="115"/>
        <end position="139"/>
    </location>
</feature>
<keyword evidence="3" id="KW-1185">Reference proteome</keyword>
<keyword evidence="1" id="KW-0472">Membrane</keyword>
<dbReference type="Pfam" id="PF11193">
    <property type="entry name" value="DUF2812"/>
    <property type="match status" value="1"/>
</dbReference>
<proteinExistence type="predicted"/>